<evidence type="ECO:0000313" key="2">
    <source>
        <dbReference type="EMBL" id="PKG28242.1"/>
    </source>
</evidence>
<reference evidence="2 3" key="1">
    <citation type="journal article" date="2010" name="Int. J. Syst. Evol. Microbiol.">
        <title>Bacillus horneckiae sp. nov., isolated from a spacecraft-assembly clean room.</title>
        <authorList>
            <person name="Vaishampayan P."/>
            <person name="Probst A."/>
            <person name="Krishnamurthi S."/>
            <person name="Ghosh S."/>
            <person name="Osman S."/>
            <person name="McDowall A."/>
            <person name="Ruckmani A."/>
            <person name="Mayilraj S."/>
            <person name="Venkateswaran K."/>
        </authorList>
    </citation>
    <scope>NUCLEOTIDE SEQUENCE [LARGE SCALE GENOMIC DNA]</scope>
    <source>
        <strain evidence="3">1PO1SC</strain>
    </source>
</reference>
<evidence type="ECO:0000256" key="1">
    <source>
        <dbReference type="SAM" id="Coils"/>
    </source>
</evidence>
<protein>
    <submittedName>
        <fullName evidence="2">Uncharacterized protein</fullName>
    </submittedName>
</protein>
<feature type="coiled-coil region" evidence="1">
    <location>
        <begin position="118"/>
        <end position="145"/>
    </location>
</feature>
<evidence type="ECO:0000313" key="3">
    <source>
        <dbReference type="Proteomes" id="UP000233343"/>
    </source>
</evidence>
<keyword evidence="1" id="KW-0175">Coiled coil</keyword>
<name>A0A2N0ZFF8_9BACI</name>
<gene>
    <name evidence="2" type="ORF">CWS20_13600</name>
</gene>
<comment type="caution">
    <text evidence="2">The sequence shown here is derived from an EMBL/GenBank/DDBJ whole genome shotgun (WGS) entry which is preliminary data.</text>
</comment>
<dbReference type="Proteomes" id="UP000233343">
    <property type="component" value="Unassembled WGS sequence"/>
</dbReference>
<organism evidence="2 3">
    <name type="scientific">Cytobacillus horneckiae</name>
    <dbReference type="NCBI Taxonomy" id="549687"/>
    <lineage>
        <taxon>Bacteria</taxon>
        <taxon>Bacillati</taxon>
        <taxon>Bacillota</taxon>
        <taxon>Bacilli</taxon>
        <taxon>Bacillales</taxon>
        <taxon>Bacillaceae</taxon>
        <taxon>Cytobacillus</taxon>
    </lineage>
</organism>
<accession>A0A2N0ZFF8</accession>
<keyword evidence="3" id="KW-1185">Reference proteome</keyword>
<dbReference type="AlphaFoldDB" id="A0A2N0ZFF8"/>
<dbReference type="RefSeq" id="WP_066189645.1">
    <property type="nucleotide sequence ID" value="NZ_JARMMB010000015.1"/>
</dbReference>
<sequence>MERNHRSKGKKQIKLVAGMLFVVLMVGSSFSIVFANEDMESMLTSWFAHKKADSIASIENAVAAEQEKQTARLKEEMRVKIAEADKQIQATTQSEIEKRVNELQSYTDELIQSFDPEREDVDETIAELNAIMQSAKEQMEAVGQSEQTK</sequence>
<dbReference type="EMBL" id="PISD01000030">
    <property type="protein sequence ID" value="PKG28242.1"/>
    <property type="molecule type" value="Genomic_DNA"/>
</dbReference>
<proteinExistence type="predicted"/>
<feature type="coiled-coil region" evidence="1">
    <location>
        <begin position="63"/>
        <end position="94"/>
    </location>
</feature>